<proteinExistence type="predicted"/>
<dbReference type="RefSeq" id="WP_359344974.1">
    <property type="nucleotide sequence ID" value="NZ_JBEYXV010000002.1"/>
</dbReference>
<evidence type="ECO:0000313" key="1">
    <source>
        <dbReference type="EMBL" id="MEU6819990.1"/>
    </source>
</evidence>
<reference evidence="1 2" key="1">
    <citation type="submission" date="2024-06" db="EMBL/GenBank/DDBJ databases">
        <title>The Natural Products Discovery Center: Release of the First 8490 Sequenced Strains for Exploring Actinobacteria Biosynthetic Diversity.</title>
        <authorList>
            <person name="Kalkreuter E."/>
            <person name="Kautsar S.A."/>
            <person name="Yang D."/>
            <person name="Bader C.D."/>
            <person name="Teijaro C.N."/>
            <person name="Fluegel L."/>
            <person name="Davis C.M."/>
            <person name="Simpson J.R."/>
            <person name="Lauterbach L."/>
            <person name="Steele A.D."/>
            <person name="Gui C."/>
            <person name="Meng S."/>
            <person name="Li G."/>
            <person name="Viehrig K."/>
            <person name="Ye F."/>
            <person name="Su P."/>
            <person name="Kiefer A.F."/>
            <person name="Nichols A."/>
            <person name="Cepeda A.J."/>
            <person name="Yan W."/>
            <person name="Fan B."/>
            <person name="Jiang Y."/>
            <person name="Adhikari A."/>
            <person name="Zheng C.-J."/>
            <person name="Schuster L."/>
            <person name="Cowan T.M."/>
            <person name="Smanski M.J."/>
            <person name="Chevrette M.G."/>
            <person name="De Carvalho L.P.S."/>
            <person name="Shen B."/>
        </authorList>
    </citation>
    <scope>NUCLEOTIDE SEQUENCE [LARGE SCALE GENOMIC DNA]</scope>
    <source>
        <strain evidence="1 2">NPDC046838</strain>
    </source>
</reference>
<dbReference type="Proteomes" id="UP001551176">
    <property type="component" value="Unassembled WGS sequence"/>
</dbReference>
<gene>
    <name evidence="1" type="ORF">ABZ921_05120</name>
</gene>
<keyword evidence="2" id="KW-1185">Reference proteome</keyword>
<protein>
    <submittedName>
        <fullName evidence="1">Uncharacterized protein</fullName>
    </submittedName>
</protein>
<comment type="caution">
    <text evidence="1">The sequence shown here is derived from an EMBL/GenBank/DDBJ whole genome shotgun (WGS) entry which is preliminary data.</text>
</comment>
<dbReference type="EMBL" id="JBEYXV010000002">
    <property type="protein sequence ID" value="MEU6819990.1"/>
    <property type="molecule type" value="Genomic_DNA"/>
</dbReference>
<name>A0ABV3BG66_9ACTN</name>
<evidence type="ECO:0000313" key="2">
    <source>
        <dbReference type="Proteomes" id="UP001551176"/>
    </source>
</evidence>
<accession>A0ABV3BG66</accession>
<sequence>MDSKVWAASVAGRADADRECARQVPDSGMRVGTQVVEELELAHRDAVLCPGQLVHRVVRARLAARQRVEEREHRRSCRQIDTFHGM</sequence>
<organism evidence="1 2">
    <name type="scientific">Streptomyces atriruber</name>
    <dbReference type="NCBI Taxonomy" id="545121"/>
    <lineage>
        <taxon>Bacteria</taxon>
        <taxon>Bacillati</taxon>
        <taxon>Actinomycetota</taxon>
        <taxon>Actinomycetes</taxon>
        <taxon>Kitasatosporales</taxon>
        <taxon>Streptomycetaceae</taxon>
        <taxon>Streptomyces</taxon>
    </lineage>
</organism>